<dbReference type="GO" id="GO:0016787">
    <property type="term" value="F:hydrolase activity"/>
    <property type="evidence" value="ECO:0007669"/>
    <property type="project" value="UniProtKB-KW"/>
</dbReference>
<dbReference type="InParanoid" id="A0A0D2JSL2"/>
<dbReference type="InterPro" id="IPR050072">
    <property type="entry name" value="Peptidase_M20A"/>
</dbReference>
<dbReference type="PIRSF" id="PIRSF037238">
    <property type="entry name" value="Carboxypeptidase_G2"/>
    <property type="match status" value="1"/>
</dbReference>
<dbReference type="Gene3D" id="3.40.630.10">
    <property type="entry name" value="Zn peptidases"/>
    <property type="match status" value="1"/>
</dbReference>
<keyword evidence="3" id="KW-0378">Hydrolase</keyword>
<dbReference type="InterPro" id="IPR001261">
    <property type="entry name" value="ArgE/DapE_CS"/>
</dbReference>
<comment type="caution">
    <text evidence="7">The sequence shown here is derived from an EMBL/GenBank/DDBJ whole genome shotgun (WGS) entry which is preliminary data.</text>
</comment>
<dbReference type="STRING" id="1429043.X474_19250"/>
<dbReference type="InterPro" id="IPR017150">
    <property type="entry name" value="Pept_M20_glutamate_carboxypep"/>
</dbReference>
<dbReference type="PROSITE" id="PS00758">
    <property type="entry name" value="ARGE_DAPE_CPG2_1"/>
    <property type="match status" value="1"/>
</dbReference>
<gene>
    <name evidence="7" type="ORF">X474_19250</name>
</gene>
<dbReference type="Proteomes" id="UP000032233">
    <property type="component" value="Unassembled WGS sequence"/>
</dbReference>
<dbReference type="InterPro" id="IPR036264">
    <property type="entry name" value="Bact_exopeptidase_dim_dom"/>
</dbReference>
<dbReference type="GO" id="GO:0046872">
    <property type="term" value="F:metal ion binding"/>
    <property type="evidence" value="ECO:0007669"/>
    <property type="project" value="UniProtKB-KW"/>
</dbReference>
<dbReference type="SUPFAM" id="SSF53187">
    <property type="entry name" value="Zn-dependent exopeptidases"/>
    <property type="match status" value="1"/>
</dbReference>
<dbReference type="SUPFAM" id="SSF55031">
    <property type="entry name" value="Bacterial exopeptidase dimerisation domain"/>
    <property type="match status" value="1"/>
</dbReference>
<reference evidence="7 8" key="1">
    <citation type="submission" date="2013-11" db="EMBL/GenBank/DDBJ databases">
        <title>Metagenomic analysis of a methanogenic consortium involved in long chain n-alkane degradation.</title>
        <authorList>
            <person name="Davidova I.A."/>
            <person name="Callaghan A.V."/>
            <person name="Wawrik B."/>
            <person name="Pruitt S."/>
            <person name="Marks C."/>
            <person name="Duncan K.E."/>
            <person name="Suflita J.M."/>
        </authorList>
    </citation>
    <scope>NUCLEOTIDE SEQUENCE [LARGE SCALE GENOMIC DNA]</scope>
    <source>
        <strain evidence="7 8">SPR</strain>
    </source>
</reference>
<evidence type="ECO:0000256" key="1">
    <source>
        <dbReference type="ARBA" id="ARBA00001947"/>
    </source>
</evidence>
<evidence type="ECO:0000256" key="2">
    <source>
        <dbReference type="ARBA" id="ARBA00022723"/>
    </source>
</evidence>
<feature type="domain" description="Peptidase M20 dimerisation" evidence="6">
    <location>
        <begin position="184"/>
        <end position="281"/>
    </location>
</feature>
<organism evidence="7 8">
    <name type="scientific">Dethiosulfatarculus sandiegensis</name>
    <dbReference type="NCBI Taxonomy" id="1429043"/>
    <lineage>
        <taxon>Bacteria</taxon>
        <taxon>Pseudomonadati</taxon>
        <taxon>Thermodesulfobacteriota</taxon>
        <taxon>Desulfarculia</taxon>
        <taxon>Desulfarculales</taxon>
        <taxon>Desulfarculaceae</taxon>
        <taxon>Dethiosulfatarculus</taxon>
    </lineage>
</organism>
<feature type="active site" evidence="5">
    <location>
        <position position="88"/>
    </location>
</feature>
<keyword evidence="4" id="KW-0862">Zinc</keyword>
<protein>
    <recommendedName>
        <fullName evidence="6">Peptidase M20 dimerisation domain-containing protein</fullName>
    </recommendedName>
</protein>
<evidence type="ECO:0000313" key="8">
    <source>
        <dbReference type="Proteomes" id="UP000032233"/>
    </source>
</evidence>
<dbReference type="Pfam" id="PF07687">
    <property type="entry name" value="M20_dimer"/>
    <property type="match status" value="1"/>
</dbReference>
<sequence length="392" mass="42106">MHIYEKIQQYITDSNDAIYGALEELVLVQSGSQNKKGVDKVANLMSERLGGLGLSSTIHPNLKSGDLVIASTQKAGSGKSILLIGHMDTAFPPDTEFTGYTEDTEKAYGPGVVDMKGGLVSGIFALAALEHLDLLKDMPLIFLLNPDEEVGSPNSLPIIKRQAEKAFAAFVLEAACPQGQVITSRNGRLSFELVCKGKSGHAAYTGPDCASAIHELVHQVSSLYELHDFCPGLTVNVGQIKGGVGPNVVAESARAVVDVRMASDQDGVAFMARLEQLLAENIIPGAKTAIENLTRIAPMEPNKLNEALYRLVSDQGKLLGQEVGQGHRPDCSDANTLALHRVPVIDGMGPMGGGFHSDREFMVKKSLPQRAALLALSLWECWQRRQKGIDLV</sequence>
<dbReference type="RefSeq" id="WP_044350671.1">
    <property type="nucleotide sequence ID" value="NZ_AZAC01000032.1"/>
</dbReference>
<evidence type="ECO:0000256" key="3">
    <source>
        <dbReference type="ARBA" id="ARBA00022801"/>
    </source>
</evidence>
<dbReference type="InterPro" id="IPR002933">
    <property type="entry name" value="Peptidase_M20"/>
</dbReference>
<dbReference type="EMBL" id="AZAC01000032">
    <property type="protein sequence ID" value="KIX12470.1"/>
    <property type="molecule type" value="Genomic_DNA"/>
</dbReference>
<dbReference type="Gene3D" id="3.30.70.360">
    <property type="match status" value="1"/>
</dbReference>
<evidence type="ECO:0000256" key="5">
    <source>
        <dbReference type="PIRSR" id="PIRSR037238-1"/>
    </source>
</evidence>
<dbReference type="CDD" id="cd03885">
    <property type="entry name" value="M20_CPDG2"/>
    <property type="match status" value="1"/>
</dbReference>
<dbReference type="PATRIC" id="fig|1429043.3.peg.4081"/>
<accession>A0A0D2JSL2</accession>
<keyword evidence="8" id="KW-1185">Reference proteome</keyword>
<name>A0A0D2JSL2_9BACT</name>
<proteinExistence type="predicted"/>
<keyword evidence="2" id="KW-0479">Metal-binding</keyword>
<dbReference type="PANTHER" id="PTHR43808:SF9">
    <property type="entry name" value="BLL0789 PROTEIN"/>
    <property type="match status" value="1"/>
</dbReference>
<dbReference type="Pfam" id="PF01546">
    <property type="entry name" value="Peptidase_M20"/>
    <property type="match status" value="1"/>
</dbReference>
<comment type="cofactor">
    <cofactor evidence="1">
        <name>Zn(2+)</name>
        <dbReference type="ChEBI" id="CHEBI:29105"/>
    </cofactor>
</comment>
<dbReference type="AlphaFoldDB" id="A0A0D2JSL2"/>
<evidence type="ECO:0000256" key="4">
    <source>
        <dbReference type="ARBA" id="ARBA00022833"/>
    </source>
</evidence>
<evidence type="ECO:0000259" key="6">
    <source>
        <dbReference type="Pfam" id="PF07687"/>
    </source>
</evidence>
<feature type="active site" description="Proton acceptor" evidence="5">
    <location>
        <position position="148"/>
    </location>
</feature>
<dbReference type="InterPro" id="IPR011650">
    <property type="entry name" value="Peptidase_M20_dimer"/>
</dbReference>
<dbReference type="PANTHER" id="PTHR43808">
    <property type="entry name" value="ACETYLORNITHINE DEACETYLASE"/>
    <property type="match status" value="1"/>
</dbReference>
<evidence type="ECO:0000313" key="7">
    <source>
        <dbReference type="EMBL" id="KIX12470.1"/>
    </source>
</evidence>